<sequence length="282" mass="31149">MQFHQAPVKHVSYVDINVTDLERSTAFYQQVVGFRVLSQDESTVALSADGEQAILTIHQLSSPKRETRRTAGLYHFAILLPTRADLADFIKHIAEQNVQIGASDHWVSESIYFADPDGNGIEVYADRDPSEWSWENGEVAMAVDPLDARDVLSHATEAGWQGLPTQTIMGHIHLHVADLDETKQFYTDALGLDIVCRFGGQALFIADGHYHHHIAINTWNGVGADKPSQTTPGLKSFTLKLNGEDDKQVVLNQLEAFGAPIEHEGNTTVTVDPSGNRVRLDV</sequence>
<dbReference type="Proteomes" id="UP001549167">
    <property type="component" value="Unassembled WGS sequence"/>
</dbReference>
<evidence type="ECO:0000259" key="1">
    <source>
        <dbReference type="PROSITE" id="PS51819"/>
    </source>
</evidence>
<dbReference type="Pfam" id="PF00903">
    <property type="entry name" value="Glyoxalase"/>
    <property type="match status" value="1"/>
</dbReference>
<comment type="caution">
    <text evidence="2">The sequence shown here is derived from an EMBL/GenBank/DDBJ whole genome shotgun (WGS) entry which is preliminary data.</text>
</comment>
<dbReference type="InterPro" id="IPR004360">
    <property type="entry name" value="Glyas_Fos-R_dOase_dom"/>
</dbReference>
<feature type="domain" description="VOC" evidence="1">
    <location>
        <begin position="168"/>
        <end position="282"/>
    </location>
</feature>
<gene>
    <name evidence="2" type="ORF">ABID56_000869</name>
</gene>
<proteinExistence type="predicted"/>
<dbReference type="InterPro" id="IPR037523">
    <property type="entry name" value="VOC_core"/>
</dbReference>
<feature type="domain" description="VOC" evidence="1">
    <location>
        <begin position="10"/>
        <end position="126"/>
    </location>
</feature>
<dbReference type="Gene3D" id="3.10.180.10">
    <property type="entry name" value="2,3-Dihydroxybiphenyl 1,2-Dioxygenase, domain 1"/>
    <property type="match status" value="2"/>
</dbReference>
<accession>A0ABV2KTS2</accession>
<dbReference type="InterPro" id="IPR053863">
    <property type="entry name" value="Glyoxy/Ble-like_N"/>
</dbReference>
<dbReference type="Pfam" id="PF22677">
    <property type="entry name" value="Ble-like_N"/>
    <property type="match status" value="1"/>
</dbReference>
<name>A0ABV2KTS2_9BACI</name>
<keyword evidence="2" id="KW-0560">Oxidoreductase</keyword>
<dbReference type="PANTHER" id="PTHR43279:SF1">
    <property type="entry name" value="CATECHOL-2,3-DIOXYGENASE"/>
    <property type="match status" value="1"/>
</dbReference>
<dbReference type="CDD" id="cd07255">
    <property type="entry name" value="VOC_BsCatE_like_N"/>
    <property type="match status" value="1"/>
</dbReference>
<dbReference type="InterPro" id="IPR029068">
    <property type="entry name" value="Glyas_Bleomycin-R_OHBP_Dase"/>
</dbReference>
<keyword evidence="3" id="KW-1185">Reference proteome</keyword>
<evidence type="ECO:0000313" key="3">
    <source>
        <dbReference type="Proteomes" id="UP001549167"/>
    </source>
</evidence>
<evidence type="ECO:0000313" key="2">
    <source>
        <dbReference type="EMBL" id="MET3682779.1"/>
    </source>
</evidence>
<dbReference type="PANTHER" id="PTHR43279">
    <property type="entry name" value="CATECHOL-2,3-DIOXYGENASE"/>
    <property type="match status" value="1"/>
</dbReference>
<protein>
    <submittedName>
        <fullName evidence="2">Catechol 2,3-dioxygenase</fullName>
        <ecNumber evidence="2">1.13.11.2</ecNumber>
    </submittedName>
</protein>
<reference evidence="2 3" key="1">
    <citation type="submission" date="2024-06" db="EMBL/GenBank/DDBJ databases">
        <title>Genomic Encyclopedia of Type Strains, Phase IV (KMG-IV): sequencing the most valuable type-strain genomes for metagenomic binning, comparative biology and taxonomic classification.</title>
        <authorList>
            <person name="Goeker M."/>
        </authorList>
    </citation>
    <scope>NUCLEOTIDE SEQUENCE [LARGE SCALE GENOMIC DNA]</scope>
    <source>
        <strain evidence="2 3">DSM 23520</strain>
    </source>
</reference>
<dbReference type="RefSeq" id="WP_354219389.1">
    <property type="nucleotide sequence ID" value="NZ_JBEPMX010000003.1"/>
</dbReference>
<dbReference type="SUPFAM" id="SSF54593">
    <property type="entry name" value="Glyoxalase/Bleomycin resistance protein/Dihydroxybiphenyl dioxygenase"/>
    <property type="match status" value="2"/>
</dbReference>
<dbReference type="GO" id="GO:0018577">
    <property type="term" value="F:catechol 2,3-dioxygenase activity"/>
    <property type="evidence" value="ECO:0007669"/>
    <property type="project" value="UniProtKB-EC"/>
</dbReference>
<organism evidence="2 3">
    <name type="scientific">Alkalibacillus flavidus</name>
    <dbReference type="NCBI Taxonomy" id="546021"/>
    <lineage>
        <taxon>Bacteria</taxon>
        <taxon>Bacillati</taxon>
        <taxon>Bacillota</taxon>
        <taxon>Bacilli</taxon>
        <taxon>Bacillales</taxon>
        <taxon>Bacillaceae</taxon>
        <taxon>Alkalibacillus</taxon>
    </lineage>
</organism>
<dbReference type="PROSITE" id="PS51819">
    <property type="entry name" value="VOC"/>
    <property type="match status" value="2"/>
</dbReference>
<dbReference type="EMBL" id="JBEPMX010000003">
    <property type="protein sequence ID" value="MET3682779.1"/>
    <property type="molecule type" value="Genomic_DNA"/>
</dbReference>
<dbReference type="EC" id="1.13.11.2" evidence="2"/>